<name>A0A251ZXA8_9PROT</name>
<dbReference type="PROSITE" id="PS51257">
    <property type="entry name" value="PROKAR_LIPOPROTEIN"/>
    <property type="match status" value="1"/>
</dbReference>
<dbReference type="Proteomes" id="UP000194946">
    <property type="component" value="Unassembled WGS sequence"/>
</dbReference>
<proteinExistence type="predicted"/>
<organism evidence="2 3">
    <name type="scientific">Commensalibacter intestini</name>
    <dbReference type="NCBI Taxonomy" id="479936"/>
    <lineage>
        <taxon>Bacteria</taxon>
        <taxon>Pseudomonadati</taxon>
        <taxon>Pseudomonadota</taxon>
        <taxon>Alphaproteobacteria</taxon>
        <taxon>Acetobacterales</taxon>
        <taxon>Acetobacteraceae</taxon>
    </lineage>
</organism>
<evidence type="ECO:0000313" key="3">
    <source>
        <dbReference type="Proteomes" id="UP000194946"/>
    </source>
</evidence>
<comment type="caution">
    <text evidence="2">The sequence shown here is derived from an EMBL/GenBank/DDBJ whole genome shotgun (WGS) entry which is preliminary data.</text>
</comment>
<keyword evidence="1" id="KW-0472">Membrane</keyword>
<dbReference type="EMBL" id="JOPB01000001">
    <property type="protein sequence ID" value="OUI79296.1"/>
    <property type="molecule type" value="Genomic_DNA"/>
</dbReference>
<accession>A0A251ZXA8</accession>
<feature type="transmembrane region" description="Helical" evidence="1">
    <location>
        <begin position="7"/>
        <end position="28"/>
    </location>
</feature>
<sequence>MSKKTINIIYIFLTLMACSCILVFFFTWNSVSTVKNQLSGALLDHFHVDVCEINKHKVYLSGWAFIPTQDHSITRVYAEIQNGDLLPLASNSVLREDISKVFGGGNKYWYAGFQASKKLIYKETFTNKIFIVTQDENNKSYVAQYVCK</sequence>
<protein>
    <submittedName>
        <fullName evidence="2">Uncharacterized protein</fullName>
    </submittedName>
</protein>
<evidence type="ECO:0000256" key="1">
    <source>
        <dbReference type="SAM" id="Phobius"/>
    </source>
</evidence>
<keyword evidence="1" id="KW-0812">Transmembrane</keyword>
<dbReference type="AlphaFoldDB" id="A0A251ZXA8"/>
<gene>
    <name evidence="2" type="ORF">HK18_01650</name>
</gene>
<keyword evidence="3" id="KW-1185">Reference proteome</keyword>
<dbReference type="RefSeq" id="WP_086631685.1">
    <property type="nucleotide sequence ID" value="NZ_JOPB01000001.1"/>
</dbReference>
<evidence type="ECO:0000313" key="2">
    <source>
        <dbReference type="EMBL" id="OUI79296.1"/>
    </source>
</evidence>
<reference evidence="3" key="1">
    <citation type="submission" date="2014-06" db="EMBL/GenBank/DDBJ databases">
        <authorList>
            <person name="Winans N.J."/>
            <person name="Newell P.D."/>
            <person name="Douglas A.E."/>
        </authorList>
    </citation>
    <scope>NUCLEOTIDE SEQUENCE [LARGE SCALE GENOMIC DNA]</scope>
    <source>
        <strain evidence="3">DmL_052</strain>
    </source>
</reference>
<keyword evidence="1" id="KW-1133">Transmembrane helix</keyword>